<evidence type="ECO:0000256" key="1">
    <source>
        <dbReference type="SAM" id="MobiDB-lite"/>
    </source>
</evidence>
<dbReference type="InterPro" id="IPR053714">
    <property type="entry name" value="Iso_Racemase_Enz_sf"/>
</dbReference>
<organism evidence="2 3">
    <name type="scientific">Murinocardiopsis flavida</name>
    <dbReference type="NCBI Taxonomy" id="645275"/>
    <lineage>
        <taxon>Bacteria</taxon>
        <taxon>Bacillati</taxon>
        <taxon>Actinomycetota</taxon>
        <taxon>Actinomycetes</taxon>
        <taxon>Streptosporangiales</taxon>
        <taxon>Nocardiopsidaceae</taxon>
        <taxon>Murinocardiopsis</taxon>
    </lineage>
</organism>
<sequence length="289" mass="30616">MRTDHGVSGPSPGDGRLTPVGAVDNGTDPSAQSDTLDNVVEISALTAPPGQSGVGVVAPFDFALDRELWRWAPDDISLYVTRLPFVPVPMTVDMAEELCDGASVRNATRDLLAPEPLVVQYACASASFVHGADGERRLHQTIIDAGAPAAVTTSGALIHALAALDANRIAVVTPYVDSVTERLLSFLGEHGTETVSSVGLGLLNHIWKVSYPEVVQAVREVDHPDAEAVYISCTNVLTYDIIAPLERMLGKPVITANQVGMWGALNAIGRDPVAHGQRLIEATRRSTLA</sequence>
<evidence type="ECO:0000313" key="2">
    <source>
        <dbReference type="EMBL" id="PSK86887.1"/>
    </source>
</evidence>
<reference evidence="2 3" key="1">
    <citation type="submission" date="2018-03" db="EMBL/GenBank/DDBJ databases">
        <title>Genomic Encyclopedia of Archaeal and Bacterial Type Strains, Phase II (KMG-II): from individual species to whole genera.</title>
        <authorList>
            <person name="Goeker M."/>
        </authorList>
    </citation>
    <scope>NUCLEOTIDE SEQUENCE [LARGE SCALE GENOMIC DNA]</scope>
    <source>
        <strain evidence="2 3">DSM 45312</strain>
    </source>
</reference>
<dbReference type="GO" id="GO:0016853">
    <property type="term" value="F:isomerase activity"/>
    <property type="evidence" value="ECO:0007669"/>
    <property type="project" value="UniProtKB-KW"/>
</dbReference>
<accession>A0A2P8CPI7</accession>
<keyword evidence="3" id="KW-1185">Reference proteome</keyword>
<dbReference type="InterPro" id="IPR026286">
    <property type="entry name" value="MaiA/AMDase"/>
</dbReference>
<evidence type="ECO:0000313" key="3">
    <source>
        <dbReference type="Proteomes" id="UP000240542"/>
    </source>
</evidence>
<comment type="caution">
    <text evidence="2">The sequence shown here is derived from an EMBL/GenBank/DDBJ whole genome shotgun (WGS) entry which is preliminary data.</text>
</comment>
<dbReference type="Pfam" id="PF17645">
    <property type="entry name" value="Amdase"/>
    <property type="match status" value="1"/>
</dbReference>
<name>A0A2P8CPI7_9ACTN</name>
<dbReference type="PANTHER" id="PTHR40267">
    <property type="entry name" value="BLR3294 PROTEIN"/>
    <property type="match status" value="1"/>
</dbReference>
<keyword evidence="2" id="KW-0413">Isomerase</keyword>
<gene>
    <name evidence="2" type="ORF">CLV63_1334</name>
</gene>
<proteinExistence type="predicted"/>
<dbReference type="PANTHER" id="PTHR40267:SF1">
    <property type="entry name" value="BLR3294 PROTEIN"/>
    <property type="match status" value="1"/>
</dbReference>
<dbReference type="RefSeq" id="WP_170134380.1">
    <property type="nucleotide sequence ID" value="NZ_PYGA01000033.1"/>
</dbReference>
<feature type="region of interest" description="Disordered" evidence="1">
    <location>
        <begin position="1"/>
        <end position="33"/>
    </location>
</feature>
<dbReference type="Gene3D" id="3.40.50.12500">
    <property type="match status" value="1"/>
</dbReference>
<dbReference type="Proteomes" id="UP000240542">
    <property type="component" value="Unassembled WGS sequence"/>
</dbReference>
<dbReference type="EMBL" id="PYGA01000033">
    <property type="protein sequence ID" value="PSK86887.1"/>
    <property type="molecule type" value="Genomic_DNA"/>
</dbReference>
<protein>
    <submittedName>
        <fullName evidence="2">Maleate isomerase</fullName>
    </submittedName>
</protein>
<dbReference type="AlphaFoldDB" id="A0A2P8CPI7"/>